<dbReference type="Gene3D" id="1.10.10.880">
    <property type="entry name" value="Anti sigma-E protein RseA, N-terminal domain"/>
    <property type="match status" value="1"/>
</dbReference>
<dbReference type="SUPFAM" id="SSF89069">
    <property type="entry name" value="N-terminal, cytoplasmic domain of anti-sigmaE factor RseA"/>
    <property type="match status" value="1"/>
</dbReference>
<dbReference type="GO" id="GO:0016989">
    <property type="term" value="F:sigma factor antagonist activity"/>
    <property type="evidence" value="ECO:0007669"/>
    <property type="project" value="InterPro"/>
</dbReference>
<dbReference type="Pfam" id="PF03872">
    <property type="entry name" value="RseA_N"/>
    <property type="match status" value="1"/>
</dbReference>
<dbReference type="EMBL" id="PQCO01000231">
    <property type="protein sequence ID" value="PUE00162.1"/>
    <property type="molecule type" value="Genomic_DNA"/>
</dbReference>
<evidence type="ECO:0000259" key="2">
    <source>
        <dbReference type="Pfam" id="PF03872"/>
    </source>
</evidence>
<feature type="transmembrane region" description="Helical" evidence="1">
    <location>
        <begin position="95"/>
        <end position="116"/>
    </location>
</feature>
<evidence type="ECO:0000313" key="3">
    <source>
        <dbReference type="EMBL" id="PUE00162.1"/>
    </source>
</evidence>
<protein>
    <recommendedName>
        <fullName evidence="2">Anti sigma-E protein RseA N-terminal domain-containing protein</fullName>
    </recommendedName>
</protein>
<organism evidence="3 4">
    <name type="scientific">Candidatus Sedimenticola endophacoides</name>
    <dbReference type="NCBI Taxonomy" id="2548426"/>
    <lineage>
        <taxon>Bacteria</taxon>
        <taxon>Pseudomonadati</taxon>
        <taxon>Pseudomonadota</taxon>
        <taxon>Gammaproteobacteria</taxon>
        <taxon>Chromatiales</taxon>
        <taxon>Sedimenticolaceae</taxon>
        <taxon>Sedimenticola</taxon>
    </lineage>
</organism>
<sequence length="192" mass="20826">MTDDRKEQISALTDDELAPREMAELLDSLSANEELRGAWSRYNLIGDVLRGEHAVHPGGMAERVRDQVALEPAIIAQPAMGGSETAQKRPARVRWLRPAAGLAAAASVAAITLFNIPGFQGDRLEEAPLRLAGAPESYTMEAGNGTRWRNLSHPGVESKLNRYLVEHSEYAAPAGLSGVMPYATFVSYDANR</sequence>
<proteinExistence type="predicted"/>
<keyword evidence="1" id="KW-1133">Transmembrane helix</keyword>
<accession>A0A6N4DQU1</accession>
<keyword evidence="1" id="KW-0812">Transmembrane</keyword>
<name>A0A6N4DQU1_9GAMM</name>
<dbReference type="InterPro" id="IPR052383">
    <property type="entry name" value="Anti-sigma-E_RseA-like"/>
</dbReference>
<dbReference type="PANTHER" id="PTHR38104:SF1">
    <property type="entry name" value="ANTI-SIGMA-E FACTOR RSEA"/>
    <property type="match status" value="1"/>
</dbReference>
<keyword evidence="1" id="KW-0472">Membrane</keyword>
<reference evidence="3 4" key="1">
    <citation type="submission" date="2018-01" db="EMBL/GenBank/DDBJ databases">
        <title>Novel co-symbiosis in the lucinid bivalve Phacoides pectinatus.</title>
        <authorList>
            <person name="Lim S.J."/>
            <person name="Davis B.G."/>
            <person name="Gill D.E."/>
            <person name="Engel A.S."/>
            <person name="Anderson L.C."/>
            <person name="Campbell B.J."/>
        </authorList>
    </citation>
    <scope>NUCLEOTIDE SEQUENCE [LARGE SCALE GENOMIC DNA]</scope>
    <source>
        <strain evidence="3">N3_P5</strain>
    </source>
</reference>
<comment type="caution">
    <text evidence="3">The sequence shown here is derived from an EMBL/GenBank/DDBJ whole genome shotgun (WGS) entry which is preliminary data.</text>
</comment>
<feature type="domain" description="Anti sigma-E protein RseA N-terminal" evidence="2">
    <location>
        <begin position="6"/>
        <end position="90"/>
    </location>
</feature>
<evidence type="ECO:0000313" key="4">
    <source>
        <dbReference type="Proteomes" id="UP000250928"/>
    </source>
</evidence>
<dbReference type="InterPro" id="IPR005572">
    <property type="entry name" value="Anti-sigma_E_RseA_N"/>
</dbReference>
<evidence type="ECO:0000256" key="1">
    <source>
        <dbReference type="SAM" id="Phobius"/>
    </source>
</evidence>
<dbReference type="PANTHER" id="PTHR38104">
    <property type="match status" value="1"/>
</dbReference>
<dbReference type="CDD" id="cd16328">
    <property type="entry name" value="RseA_N"/>
    <property type="match status" value="1"/>
</dbReference>
<dbReference type="InterPro" id="IPR036147">
    <property type="entry name" value="Anti-sigma_E_RseA_N_sf"/>
</dbReference>
<gene>
    <name evidence="3" type="ORF">C3L24_09640</name>
</gene>
<dbReference type="AlphaFoldDB" id="A0A6N4DQU1"/>
<dbReference type="Proteomes" id="UP000250928">
    <property type="component" value="Unassembled WGS sequence"/>
</dbReference>